<reference evidence="6" key="2">
    <citation type="journal article" date="2014" name="ISME J.">
        <title>Microbial stratification in low pH oxic and suboxic macroscopic growths along an acid mine drainage.</title>
        <authorList>
            <person name="Mendez-Garcia C."/>
            <person name="Mesa V."/>
            <person name="Sprenger R.R."/>
            <person name="Richter M."/>
            <person name="Diez M.S."/>
            <person name="Solano J."/>
            <person name="Bargiela R."/>
            <person name="Golyshina O.V."/>
            <person name="Manteca A."/>
            <person name="Ramos J.L."/>
            <person name="Gallego J.R."/>
            <person name="Llorente I."/>
            <person name="Martins Dos Santos V.A."/>
            <person name="Jensen O.N."/>
            <person name="Pelaez A.I."/>
            <person name="Sanchez J."/>
            <person name="Ferrer M."/>
        </authorList>
    </citation>
    <scope>NUCLEOTIDE SEQUENCE</scope>
</reference>
<accession>T1ANZ6</accession>
<keyword evidence="3 6" id="KW-0347">Helicase</keyword>
<dbReference type="GO" id="GO:0043138">
    <property type="term" value="F:3'-5' DNA helicase activity"/>
    <property type="evidence" value="ECO:0007669"/>
    <property type="project" value="TreeGrafter"/>
</dbReference>
<dbReference type="InterPro" id="IPR000212">
    <property type="entry name" value="DNA_helicase_UvrD/REP"/>
</dbReference>
<dbReference type="GO" id="GO:0003677">
    <property type="term" value="F:DNA binding"/>
    <property type="evidence" value="ECO:0007669"/>
    <property type="project" value="InterPro"/>
</dbReference>
<gene>
    <name evidence="6" type="ORF">B2A_04123</name>
</gene>
<dbReference type="GO" id="GO:0000725">
    <property type="term" value="P:recombinational repair"/>
    <property type="evidence" value="ECO:0007669"/>
    <property type="project" value="TreeGrafter"/>
</dbReference>
<comment type="caution">
    <text evidence="6">The sequence shown here is derived from an EMBL/GenBank/DDBJ whole genome shotgun (WGS) entry which is preliminary data.</text>
</comment>
<dbReference type="GO" id="GO:0005829">
    <property type="term" value="C:cytosol"/>
    <property type="evidence" value="ECO:0007669"/>
    <property type="project" value="TreeGrafter"/>
</dbReference>
<dbReference type="AlphaFoldDB" id="T1ANZ6"/>
<evidence type="ECO:0000256" key="4">
    <source>
        <dbReference type="ARBA" id="ARBA00022840"/>
    </source>
</evidence>
<keyword evidence="1" id="KW-0547">Nucleotide-binding</keyword>
<dbReference type="Pfam" id="PF00580">
    <property type="entry name" value="UvrD-helicase"/>
    <property type="match status" value="1"/>
</dbReference>
<evidence type="ECO:0000256" key="2">
    <source>
        <dbReference type="ARBA" id="ARBA00022801"/>
    </source>
</evidence>
<name>T1ANZ6_9ZZZZ</name>
<dbReference type="GO" id="GO:0033202">
    <property type="term" value="C:DNA helicase complex"/>
    <property type="evidence" value="ECO:0007669"/>
    <property type="project" value="TreeGrafter"/>
</dbReference>
<organism evidence="6">
    <name type="scientific">mine drainage metagenome</name>
    <dbReference type="NCBI Taxonomy" id="410659"/>
    <lineage>
        <taxon>unclassified sequences</taxon>
        <taxon>metagenomes</taxon>
        <taxon>ecological metagenomes</taxon>
    </lineage>
</organism>
<dbReference type="SUPFAM" id="SSF52540">
    <property type="entry name" value="P-loop containing nucleoside triphosphate hydrolases"/>
    <property type="match status" value="1"/>
</dbReference>
<sequence>MDVSHLLDALNPAQREAVSAPAGHLLVLAGAGSGKTRVLTHRIAWLIEVGRV</sequence>
<proteinExistence type="predicted"/>
<protein>
    <submittedName>
        <fullName evidence="6">DNA helicase, UvrD/REP type</fullName>
        <ecNumber evidence="6">3.-.-.-</ecNumber>
    </submittedName>
</protein>
<dbReference type="Gene3D" id="3.40.50.300">
    <property type="entry name" value="P-loop containing nucleotide triphosphate hydrolases"/>
    <property type="match status" value="1"/>
</dbReference>
<feature type="non-terminal residue" evidence="6">
    <location>
        <position position="52"/>
    </location>
</feature>
<dbReference type="GO" id="GO:0016787">
    <property type="term" value="F:hydrolase activity"/>
    <property type="evidence" value="ECO:0007669"/>
    <property type="project" value="UniProtKB-KW"/>
</dbReference>
<dbReference type="InterPro" id="IPR014016">
    <property type="entry name" value="UvrD-like_ATP-bd"/>
</dbReference>
<dbReference type="InterPro" id="IPR027417">
    <property type="entry name" value="P-loop_NTPase"/>
</dbReference>
<keyword evidence="4" id="KW-0067">ATP-binding</keyword>
<evidence type="ECO:0000259" key="5">
    <source>
        <dbReference type="Pfam" id="PF00580"/>
    </source>
</evidence>
<dbReference type="EMBL" id="AUZZ01002757">
    <property type="protein sequence ID" value="EQD59077.1"/>
    <property type="molecule type" value="Genomic_DNA"/>
</dbReference>
<evidence type="ECO:0000313" key="6">
    <source>
        <dbReference type="EMBL" id="EQD59077.1"/>
    </source>
</evidence>
<keyword evidence="2 6" id="KW-0378">Hydrolase</keyword>
<evidence type="ECO:0000256" key="1">
    <source>
        <dbReference type="ARBA" id="ARBA00022741"/>
    </source>
</evidence>
<dbReference type="PANTHER" id="PTHR11070">
    <property type="entry name" value="UVRD / RECB / PCRA DNA HELICASE FAMILY MEMBER"/>
    <property type="match status" value="1"/>
</dbReference>
<evidence type="ECO:0000256" key="3">
    <source>
        <dbReference type="ARBA" id="ARBA00022806"/>
    </source>
</evidence>
<dbReference type="PANTHER" id="PTHR11070:SF2">
    <property type="entry name" value="ATP-DEPENDENT DNA HELICASE SRS2"/>
    <property type="match status" value="1"/>
</dbReference>
<dbReference type="GO" id="GO:0005524">
    <property type="term" value="F:ATP binding"/>
    <property type="evidence" value="ECO:0007669"/>
    <property type="project" value="UniProtKB-KW"/>
</dbReference>
<dbReference type="EC" id="3.-.-.-" evidence="6"/>
<reference evidence="6" key="1">
    <citation type="submission" date="2013-08" db="EMBL/GenBank/DDBJ databases">
        <authorList>
            <person name="Mendez C."/>
            <person name="Richter M."/>
            <person name="Ferrer M."/>
            <person name="Sanchez J."/>
        </authorList>
    </citation>
    <scope>NUCLEOTIDE SEQUENCE</scope>
</reference>
<feature type="domain" description="UvrD-like helicase ATP-binding" evidence="5">
    <location>
        <begin position="10"/>
        <end position="51"/>
    </location>
</feature>